<feature type="domain" description="Small EDRK-rich factor-like N-terminal" evidence="2">
    <location>
        <begin position="1"/>
        <end position="36"/>
    </location>
</feature>
<name>A0AAE8SWB7_9PEZI</name>
<dbReference type="InterPro" id="IPR007513">
    <property type="entry name" value="SERF-like_N"/>
</dbReference>
<evidence type="ECO:0000313" key="3">
    <source>
        <dbReference type="EMBL" id="SPO03449.1"/>
    </source>
</evidence>
<feature type="compositionally biased region" description="Basic and acidic residues" evidence="1">
    <location>
        <begin position="1"/>
        <end position="15"/>
    </location>
</feature>
<sequence length="62" mass="6715">MARGNQREKSREANLKKQAAQKKANTKSGSEMARDKASAAEIMRQKQAAAEARKAAAGEVKK</sequence>
<organism evidence="3 4">
    <name type="scientific">Cephalotrichum gorgonifer</name>
    <dbReference type="NCBI Taxonomy" id="2041049"/>
    <lineage>
        <taxon>Eukaryota</taxon>
        <taxon>Fungi</taxon>
        <taxon>Dikarya</taxon>
        <taxon>Ascomycota</taxon>
        <taxon>Pezizomycotina</taxon>
        <taxon>Sordariomycetes</taxon>
        <taxon>Hypocreomycetidae</taxon>
        <taxon>Microascales</taxon>
        <taxon>Microascaceae</taxon>
        <taxon>Cephalotrichum</taxon>
    </lineage>
</organism>
<proteinExistence type="predicted"/>
<feature type="compositionally biased region" description="Basic and acidic residues" evidence="1">
    <location>
        <begin position="51"/>
        <end position="62"/>
    </location>
</feature>
<dbReference type="AlphaFoldDB" id="A0AAE8SWB7"/>
<keyword evidence="4" id="KW-1185">Reference proteome</keyword>
<gene>
    <name evidence="3" type="ORF">DNG_06132</name>
</gene>
<feature type="region of interest" description="Disordered" evidence="1">
    <location>
        <begin position="1"/>
        <end position="62"/>
    </location>
</feature>
<accession>A0AAE8SWB7</accession>
<evidence type="ECO:0000259" key="2">
    <source>
        <dbReference type="Pfam" id="PF04419"/>
    </source>
</evidence>
<evidence type="ECO:0000256" key="1">
    <source>
        <dbReference type="SAM" id="MobiDB-lite"/>
    </source>
</evidence>
<dbReference type="Pfam" id="PF04419">
    <property type="entry name" value="SERF-like_N"/>
    <property type="match status" value="1"/>
</dbReference>
<reference evidence="3" key="1">
    <citation type="submission" date="2018-03" db="EMBL/GenBank/DDBJ databases">
        <authorList>
            <person name="Guldener U."/>
        </authorList>
    </citation>
    <scope>NUCLEOTIDE SEQUENCE</scope>
</reference>
<dbReference type="EMBL" id="ONZQ02000008">
    <property type="protein sequence ID" value="SPO03449.1"/>
    <property type="molecule type" value="Genomic_DNA"/>
</dbReference>
<protein>
    <recommendedName>
        <fullName evidence="2">Small EDRK-rich factor-like N-terminal domain-containing protein</fullName>
    </recommendedName>
</protein>
<dbReference type="Proteomes" id="UP001187682">
    <property type="component" value="Unassembled WGS sequence"/>
</dbReference>
<comment type="caution">
    <text evidence="3">The sequence shown here is derived from an EMBL/GenBank/DDBJ whole genome shotgun (WGS) entry which is preliminary data.</text>
</comment>
<evidence type="ECO:0000313" key="4">
    <source>
        <dbReference type="Proteomes" id="UP001187682"/>
    </source>
</evidence>